<dbReference type="InterPro" id="IPR050688">
    <property type="entry name" value="Zinc_finger/UBP_domain"/>
</dbReference>
<dbReference type="OrthoDB" id="6628579at2759"/>
<sequence length="230" mass="26913">MFQLCDSSYKKKNTLNYHLKFECGKPPQFTCPLCPYKAHRKGGYDERNVSSDRIHFCFGCSKSYKNKAWLTYHEKYECGKERGRKEILEDLMRVLSAVGDLGRPHVCLICSRRYKNRQHLIAHQKFECGKQPQFICPHCPYRAHRKGSLKTHMAENLHGTLVSYRNYACLGCSKSYKNAGSLMRHTKFECGKEPQFACSFCPYRAHRKSSLKTHTFCKHAELIDIRKLDW</sequence>
<organism evidence="7 8">
    <name type="scientific">Apolygus lucorum</name>
    <name type="common">Small green plant bug</name>
    <name type="synonym">Lygocoris lucorum</name>
    <dbReference type="NCBI Taxonomy" id="248454"/>
    <lineage>
        <taxon>Eukaryota</taxon>
        <taxon>Metazoa</taxon>
        <taxon>Ecdysozoa</taxon>
        <taxon>Arthropoda</taxon>
        <taxon>Hexapoda</taxon>
        <taxon>Insecta</taxon>
        <taxon>Pterygota</taxon>
        <taxon>Neoptera</taxon>
        <taxon>Paraneoptera</taxon>
        <taxon>Hemiptera</taxon>
        <taxon>Heteroptera</taxon>
        <taxon>Panheteroptera</taxon>
        <taxon>Cimicomorpha</taxon>
        <taxon>Miridae</taxon>
        <taxon>Mirini</taxon>
        <taxon>Apolygus</taxon>
    </lineage>
</organism>
<evidence type="ECO:0000256" key="3">
    <source>
        <dbReference type="ARBA" id="ARBA00022771"/>
    </source>
</evidence>
<dbReference type="GO" id="GO:0005634">
    <property type="term" value="C:nucleus"/>
    <property type="evidence" value="ECO:0007669"/>
    <property type="project" value="TreeGrafter"/>
</dbReference>
<evidence type="ECO:0000256" key="2">
    <source>
        <dbReference type="ARBA" id="ARBA00022737"/>
    </source>
</evidence>
<gene>
    <name evidence="7" type="ORF">GE061_020269</name>
</gene>
<proteinExistence type="predicted"/>
<accession>A0A8S9WPN1</accession>
<evidence type="ECO:0000256" key="5">
    <source>
        <dbReference type="PROSITE-ProRule" id="PRU00042"/>
    </source>
</evidence>
<keyword evidence="2" id="KW-0677">Repeat</keyword>
<keyword evidence="4" id="KW-0862">Zinc</keyword>
<comment type="caution">
    <text evidence="7">The sequence shown here is derived from an EMBL/GenBank/DDBJ whole genome shotgun (WGS) entry which is preliminary data.</text>
</comment>
<evidence type="ECO:0000256" key="4">
    <source>
        <dbReference type="ARBA" id="ARBA00022833"/>
    </source>
</evidence>
<keyword evidence="3 5" id="KW-0863">Zinc-finger</keyword>
<dbReference type="Gene3D" id="3.30.160.60">
    <property type="entry name" value="Classic Zinc Finger"/>
    <property type="match status" value="3"/>
</dbReference>
<name>A0A8S9WPN1_APOLU</name>
<dbReference type="PANTHER" id="PTHR24403">
    <property type="entry name" value="ZINC FINGER PROTEIN"/>
    <property type="match status" value="1"/>
</dbReference>
<feature type="domain" description="C2H2-type" evidence="6">
    <location>
        <begin position="167"/>
        <end position="194"/>
    </location>
</feature>
<evidence type="ECO:0000313" key="8">
    <source>
        <dbReference type="Proteomes" id="UP000466442"/>
    </source>
</evidence>
<protein>
    <recommendedName>
        <fullName evidence="6">C2H2-type domain-containing protein</fullName>
    </recommendedName>
</protein>
<dbReference type="GO" id="GO:0010468">
    <property type="term" value="P:regulation of gene expression"/>
    <property type="evidence" value="ECO:0007669"/>
    <property type="project" value="TreeGrafter"/>
</dbReference>
<reference evidence="7" key="1">
    <citation type="journal article" date="2021" name="Mol. Ecol. Resour.">
        <title>Apolygus lucorum genome provides insights into omnivorousness and mesophyll feeding.</title>
        <authorList>
            <person name="Liu Y."/>
            <person name="Liu H."/>
            <person name="Wang H."/>
            <person name="Huang T."/>
            <person name="Liu B."/>
            <person name="Yang B."/>
            <person name="Yin L."/>
            <person name="Li B."/>
            <person name="Zhang Y."/>
            <person name="Zhang S."/>
            <person name="Jiang F."/>
            <person name="Zhang X."/>
            <person name="Ren Y."/>
            <person name="Wang B."/>
            <person name="Wang S."/>
            <person name="Lu Y."/>
            <person name="Wu K."/>
            <person name="Fan W."/>
            <person name="Wang G."/>
        </authorList>
    </citation>
    <scope>NUCLEOTIDE SEQUENCE</scope>
    <source>
        <strain evidence="7">12Hb</strain>
    </source>
</reference>
<dbReference type="InterPro" id="IPR036236">
    <property type="entry name" value="Znf_C2H2_sf"/>
</dbReference>
<dbReference type="AlphaFoldDB" id="A0A8S9WPN1"/>
<keyword evidence="8" id="KW-1185">Reference proteome</keyword>
<dbReference type="InterPro" id="IPR013087">
    <property type="entry name" value="Znf_C2H2_type"/>
</dbReference>
<dbReference type="PROSITE" id="PS50157">
    <property type="entry name" value="ZINC_FINGER_C2H2_2"/>
    <property type="match status" value="2"/>
</dbReference>
<dbReference type="EMBL" id="WIXP02000101">
    <property type="protein sequence ID" value="KAF6197385.1"/>
    <property type="molecule type" value="Genomic_DNA"/>
</dbReference>
<dbReference type="SUPFAM" id="SSF57667">
    <property type="entry name" value="beta-beta-alpha zinc fingers"/>
    <property type="match status" value="2"/>
</dbReference>
<evidence type="ECO:0000256" key="1">
    <source>
        <dbReference type="ARBA" id="ARBA00022723"/>
    </source>
</evidence>
<evidence type="ECO:0000259" key="6">
    <source>
        <dbReference type="PROSITE" id="PS50157"/>
    </source>
</evidence>
<evidence type="ECO:0000313" key="7">
    <source>
        <dbReference type="EMBL" id="KAF6197385.1"/>
    </source>
</evidence>
<dbReference type="PANTHER" id="PTHR24403:SF67">
    <property type="entry name" value="FI01116P-RELATED"/>
    <property type="match status" value="1"/>
</dbReference>
<keyword evidence="1" id="KW-0479">Metal-binding</keyword>
<dbReference type="SMART" id="SM00355">
    <property type="entry name" value="ZnF_C2H2"/>
    <property type="match status" value="5"/>
</dbReference>
<dbReference type="GO" id="GO:0008270">
    <property type="term" value="F:zinc ion binding"/>
    <property type="evidence" value="ECO:0007669"/>
    <property type="project" value="UniProtKB-KW"/>
</dbReference>
<dbReference type="Proteomes" id="UP000466442">
    <property type="component" value="Unassembled WGS sequence"/>
</dbReference>
<feature type="domain" description="C2H2-type" evidence="6">
    <location>
        <begin position="105"/>
        <end position="132"/>
    </location>
</feature>
<dbReference type="Pfam" id="PF00096">
    <property type="entry name" value="zf-C2H2"/>
    <property type="match status" value="1"/>
</dbReference>